<feature type="non-terminal residue" evidence="1">
    <location>
        <position position="122"/>
    </location>
</feature>
<proteinExistence type="predicted"/>
<dbReference type="EMBL" id="BTSX01000001">
    <property type="protein sequence ID" value="GMS81953.1"/>
    <property type="molecule type" value="Genomic_DNA"/>
</dbReference>
<evidence type="ECO:0000313" key="2">
    <source>
        <dbReference type="Proteomes" id="UP001432027"/>
    </source>
</evidence>
<name>A0AAV5SII3_9BILA</name>
<evidence type="ECO:0000313" key="1">
    <source>
        <dbReference type="EMBL" id="GMS81953.1"/>
    </source>
</evidence>
<organism evidence="1 2">
    <name type="scientific">Pristionchus entomophagus</name>
    <dbReference type="NCBI Taxonomy" id="358040"/>
    <lineage>
        <taxon>Eukaryota</taxon>
        <taxon>Metazoa</taxon>
        <taxon>Ecdysozoa</taxon>
        <taxon>Nematoda</taxon>
        <taxon>Chromadorea</taxon>
        <taxon>Rhabditida</taxon>
        <taxon>Rhabditina</taxon>
        <taxon>Diplogasteromorpha</taxon>
        <taxon>Diplogasteroidea</taxon>
        <taxon>Neodiplogasteridae</taxon>
        <taxon>Pristionchus</taxon>
    </lineage>
</organism>
<accession>A0AAV5SII3</accession>
<comment type="caution">
    <text evidence="1">The sequence shown here is derived from an EMBL/GenBank/DDBJ whole genome shotgun (WGS) entry which is preliminary data.</text>
</comment>
<dbReference type="Proteomes" id="UP001432027">
    <property type="component" value="Unassembled WGS sequence"/>
</dbReference>
<protein>
    <recommendedName>
        <fullName evidence="3">F-box domain-containing protein</fullName>
    </recommendedName>
</protein>
<keyword evidence="2" id="KW-1185">Reference proteome</keyword>
<evidence type="ECO:0008006" key="3">
    <source>
        <dbReference type="Google" id="ProtNLM"/>
    </source>
</evidence>
<dbReference type="AlphaFoldDB" id="A0AAV5SII3"/>
<sequence length="122" mass="14137">MARMDDMPAELLRMITRGLPYKDKLAVSQMNRCLRNFGVPWDLQTVKLHKFPTTLNVSATISEPSVARKFLSFYSEDEDVKAWKGKTTTDSVTNNLKFPFPLADRPIFNSFFYIFFLLQFAT</sequence>
<gene>
    <name evidence="1" type="ORF">PENTCL1PPCAC_4128</name>
</gene>
<reference evidence="1" key="1">
    <citation type="submission" date="2023-10" db="EMBL/GenBank/DDBJ databases">
        <title>Genome assembly of Pristionchus species.</title>
        <authorList>
            <person name="Yoshida K."/>
            <person name="Sommer R.J."/>
        </authorList>
    </citation>
    <scope>NUCLEOTIDE SEQUENCE</scope>
    <source>
        <strain evidence="1">RS0144</strain>
    </source>
</reference>